<comment type="similarity">
    <text evidence="1">Belongs to the senescence regulator S40 family.</text>
</comment>
<dbReference type="InterPro" id="IPR007608">
    <property type="entry name" value="Senescence_reg_S40"/>
</dbReference>
<gene>
    <name evidence="2" type="ORF">F3Y22_tig00110647pilonHSYRG00146</name>
</gene>
<dbReference type="GO" id="GO:0010150">
    <property type="term" value="P:leaf senescence"/>
    <property type="evidence" value="ECO:0007669"/>
    <property type="project" value="UniProtKB-ARBA"/>
</dbReference>
<dbReference type="Proteomes" id="UP000436088">
    <property type="component" value="Unassembled WGS sequence"/>
</dbReference>
<accession>A0A6A2ZY31</accession>
<evidence type="ECO:0000256" key="1">
    <source>
        <dbReference type="ARBA" id="ARBA00034773"/>
    </source>
</evidence>
<sequence length="177" mass="20261">MCGGFYSHLQCLSWTSPKGKASLQRGGAAVAGSYWKCNVEMLEWRGKNGDYRVHDSDDWLDDDDSEMVPPHEYLACEYAWSKKSSGASVFEGVGRTLKGRDMSRIRDAVWSQNVRDPINDCDRIAYDDRVMPSIFKGKLDPLCESFSFNRLCCERVRQTVPPRLTRLSKNSYTRKLE</sequence>
<dbReference type="EMBL" id="VEPZ02001060">
    <property type="protein sequence ID" value="KAE8696748.1"/>
    <property type="molecule type" value="Genomic_DNA"/>
</dbReference>
<protein>
    <submittedName>
        <fullName evidence="2">Uncharacterized protein</fullName>
    </submittedName>
</protein>
<reference evidence="2" key="1">
    <citation type="submission" date="2019-09" db="EMBL/GenBank/DDBJ databases">
        <title>Draft genome information of white flower Hibiscus syriacus.</title>
        <authorList>
            <person name="Kim Y.-M."/>
        </authorList>
    </citation>
    <scope>NUCLEOTIDE SEQUENCE [LARGE SCALE GENOMIC DNA]</scope>
    <source>
        <strain evidence="2">YM2019G1</strain>
    </source>
</reference>
<proteinExistence type="inferred from homology"/>
<comment type="caution">
    <text evidence="2">The sequence shown here is derived from an EMBL/GenBank/DDBJ whole genome shotgun (WGS) entry which is preliminary data.</text>
</comment>
<dbReference type="AlphaFoldDB" id="A0A6A2ZY31"/>
<dbReference type="PANTHER" id="PTHR33083">
    <property type="entry name" value="EXPRESSED PROTEIN"/>
    <property type="match status" value="1"/>
</dbReference>
<keyword evidence="3" id="KW-1185">Reference proteome</keyword>
<name>A0A6A2ZY31_HIBSY</name>
<evidence type="ECO:0000313" key="2">
    <source>
        <dbReference type="EMBL" id="KAE8696748.1"/>
    </source>
</evidence>
<dbReference type="PANTHER" id="PTHR33083:SF93">
    <property type="entry name" value="OS07G0516300 PROTEIN"/>
    <property type="match status" value="1"/>
</dbReference>
<organism evidence="2 3">
    <name type="scientific">Hibiscus syriacus</name>
    <name type="common">Rose of Sharon</name>
    <dbReference type="NCBI Taxonomy" id="106335"/>
    <lineage>
        <taxon>Eukaryota</taxon>
        <taxon>Viridiplantae</taxon>
        <taxon>Streptophyta</taxon>
        <taxon>Embryophyta</taxon>
        <taxon>Tracheophyta</taxon>
        <taxon>Spermatophyta</taxon>
        <taxon>Magnoliopsida</taxon>
        <taxon>eudicotyledons</taxon>
        <taxon>Gunneridae</taxon>
        <taxon>Pentapetalae</taxon>
        <taxon>rosids</taxon>
        <taxon>malvids</taxon>
        <taxon>Malvales</taxon>
        <taxon>Malvaceae</taxon>
        <taxon>Malvoideae</taxon>
        <taxon>Hibiscus</taxon>
    </lineage>
</organism>
<evidence type="ECO:0000313" key="3">
    <source>
        <dbReference type="Proteomes" id="UP000436088"/>
    </source>
</evidence>
<dbReference type="Pfam" id="PF04520">
    <property type="entry name" value="Senescence_reg"/>
    <property type="match status" value="1"/>
</dbReference>